<organism evidence="9 10">
    <name type="scientific">Ophiobolus disseminans</name>
    <dbReference type="NCBI Taxonomy" id="1469910"/>
    <lineage>
        <taxon>Eukaryota</taxon>
        <taxon>Fungi</taxon>
        <taxon>Dikarya</taxon>
        <taxon>Ascomycota</taxon>
        <taxon>Pezizomycotina</taxon>
        <taxon>Dothideomycetes</taxon>
        <taxon>Pleosporomycetidae</taxon>
        <taxon>Pleosporales</taxon>
        <taxon>Pleosporineae</taxon>
        <taxon>Phaeosphaeriaceae</taxon>
        <taxon>Ophiobolus</taxon>
    </lineage>
</organism>
<dbReference type="InterPro" id="IPR052337">
    <property type="entry name" value="SAT4-like"/>
</dbReference>
<dbReference type="Proteomes" id="UP000799424">
    <property type="component" value="Unassembled WGS sequence"/>
</dbReference>
<accession>A0A6A7ABQ2</accession>
<evidence type="ECO:0000256" key="5">
    <source>
        <dbReference type="ARBA" id="ARBA00038359"/>
    </source>
</evidence>
<feature type="transmembrane region" description="Helical" evidence="7">
    <location>
        <begin position="96"/>
        <end position="118"/>
    </location>
</feature>
<feature type="transmembrane region" description="Helical" evidence="7">
    <location>
        <begin position="130"/>
        <end position="158"/>
    </location>
</feature>
<dbReference type="AlphaFoldDB" id="A0A6A7ABQ2"/>
<feature type="domain" description="Rhodopsin" evidence="8">
    <location>
        <begin position="35"/>
        <end position="271"/>
    </location>
</feature>
<feature type="region of interest" description="Disordered" evidence="6">
    <location>
        <begin position="319"/>
        <end position="355"/>
    </location>
</feature>
<keyword evidence="2 7" id="KW-0812">Transmembrane</keyword>
<evidence type="ECO:0000256" key="7">
    <source>
        <dbReference type="SAM" id="Phobius"/>
    </source>
</evidence>
<evidence type="ECO:0000259" key="8">
    <source>
        <dbReference type="Pfam" id="PF20684"/>
    </source>
</evidence>
<feature type="transmembrane region" description="Helical" evidence="7">
    <location>
        <begin position="247"/>
        <end position="266"/>
    </location>
</feature>
<keyword evidence="3 7" id="KW-1133">Transmembrane helix</keyword>
<dbReference type="PANTHER" id="PTHR33048:SF47">
    <property type="entry name" value="INTEGRAL MEMBRANE PROTEIN-RELATED"/>
    <property type="match status" value="1"/>
</dbReference>
<evidence type="ECO:0000256" key="6">
    <source>
        <dbReference type="SAM" id="MobiDB-lite"/>
    </source>
</evidence>
<evidence type="ECO:0000256" key="2">
    <source>
        <dbReference type="ARBA" id="ARBA00022692"/>
    </source>
</evidence>
<comment type="subcellular location">
    <subcellularLocation>
        <location evidence="1">Membrane</location>
        <topology evidence="1">Multi-pass membrane protein</topology>
    </subcellularLocation>
</comment>
<feature type="compositionally biased region" description="Basic and acidic residues" evidence="6">
    <location>
        <begin position="319"/>
        <end position="329"/>
    </location>
</feature>
<keyword evidence="4 7" id="KW-0472">Membrane</keyword>
<evidence type="ECO:0000256" key="1">
    <source>
        <dbReference type="ARBA" id="ARBA00004141"/>
    </source>
</evidence>
<gene>
    <name evidence="9" type="ORF">CC86DRAFT_179093</name>
</gene>
<proteinExistence type="inferred from homology"/>
<evidence type="ECO:0000256" key="4">
    <source>
        <dbReference type="ARBA" id="ARBA00023136"/>
    </source>
</evidence>
<protein>
    <recommendedName>
        <fullName evidence="8">Rhodopsin domain-containing protein</fullName>
    </recommendedName>
</protein>
<evidence type="ECO:0000313" key="9">
    <source>
        <dbReference type="EMBL" id="KAF2830025.1"/>
    </source>
</evidence>
<feature type="transmembrane region" description="Helical" evidence="7">
    <location>
        <begin position="178"/>
        <end position="197"/>
    </location>
</feature>
<reference evidence="9" key="1">
    <citation type="journal article" date="2020" name="Stud. Mycol.">
        <title>101 Dothideomycetes genomes: a test case for predicting lifestyles and emergence of pathogens.</title>
        <authorList>
            <person name="Haridas S."/>
            <person name="Albert R."/>
            <person name="Binder M."/>
            <person name="Bloem J."/>
            <person name="Labutti K."/>
            <person name="Salamov A."/>
            <person name="Andreopoulos B."/>
            <person name="Baker S."/>
            <person name="Barry K."/>
            <person name="Bills G."/>
            <person name="Bluhm B."/>
            <person name="Cannon C."/>
            <person name="Castanera R."/>
            <person name="Culley D."/>
            <person name="Daum C."/>
            <person name="Ezra D."/>
            <person name="Gonzalez J."/>
            <person name="Henrissat B."/>
            <person name="Kuo A."/>
            <person name="Liang C."/>
            <person name="Lipzen A."/>
            <person name="Lutzoni F."/>
            <person name="Magnuson J."/>
            <person name="Mondo S."/>
            <person name="Nolan M."/>
            <person name="Ohm R."/>
            <person name="Pangilinan J."/>
            <person name="Park H.-J."/>
            <person name="Ramirez L."/>
            <person name="Alfaro M."/>
            <person name="Sun H."/>
            <person name="Tritt A."/>
            <person name="Yoshinaga Y."/>
            <person name="Zwiers L.-H."/>
            <person name="Turgeon B."/>
            <person name="Goodwin S."/>
            <person name="Spatafora J."/>
            <person name="Crous P."/>
            <person name="Grigoriev I."/>
        </authorList>
    </citation>
    <scope>NUCLEOTIDE SEQUENCE</scope>
    <source>
        <strain evidence="9">CBS 113818</strain>
    </source>
</reference>
<name>A0A6A7ABQ2_9PLEO</name>
<feature type="transmembrane region" description="Helical" evidence="7">
    <location>
        <begin position="17"/>
        <end position="39"/>
    </location>
</feature>
<feature type="region of interest" description="Disordered" evidence="6">
    <location>
        <begin position="284"/>
        <end position="303"/>
    </location>
</feature>
<dbReference type="GO" id="GO:0016020">
    <property type="term" value="C:membrane"/>
    <property type="evidence" value="ECO:0007669"/>
    <property type="project" value="UniProtKB-SubCell"/>
</dbReference>
<sequence>MAEIGSPARAAESRAPIIYGISISFVILSCASVVLRLYTRLAILRTFGLEDVAIAVAQVLSFGVSVTTLLQVGLGGLGRHTEFATQDQFLMGVKALYSNTLVYNAAQIVTKLSFLIQYRRLFPGATIQKVCIIGMVFLAIWGVTQQFLTAFSCFHLHIVSPQLSGKCVPTFIVFNLNSIINIITDFAIFAIPIWPVMNLQMPRRRKMNLVAVFGLGFFACAISIIRLTDLYKYNGTLDPLWDSSAVAYWSVMELNVGILCACLPTLRPLIKQFAPRLLGSTADHTTRYNSNRGDTLQTRRPKPEYEDGIYIQKEVEFESTTELRSKEPAKNSPVHQETWLESGSIELDESPNRKT</sequence>
<comment type="similarity">
    <text evidence="5">Belongs to the SAT4 family.</text>
</comment>
<feature type="transmembrane region" description="Helical" evidence="7">
    <location>
        <begin position="209"/>
        <end position="227"/>
    </location>
</feature>
<dbReference type="PANTHER" id="PTHR33048">
    <property type="entry name" value="PTH11-LIKE INTEGRAL MEMBRANE PROTEIN (AFU_ORTHOLOGUE AFUA_5G11245)"/>
    <property type="match status" value="1"/>
</dbReference>
<dbReference type="Pfam" id="PF20684">
    <property type="entry name" value="Fung_rhodopsin"/>
    <property type="match status" value="1"/>
</dbReference>
<feature type="compositionally biased region" description="Polar residues" evidence="6">
    <location>
        <begin position="287"/>
        <end position="298"/>
    </location>
</feature>
<dbReference type="EMBL" id="MU006220">
    <property type="protein sequence ID" value="KAF2830025.1"/>
    <property type="molecule type" value="Genomic_DNA"/>
</dbReference>
<dbReference type="OrthoDB" id="444631at2759"/>
<dbReference type="InterPro" id="IPR049326">
    <property type="entry name" value="Rhodopsin_dom_fungi"/>
</dbReference>
<evidence type="ECO:0000313" key="10">
    <source>
        <dbReference type="Proteomes" id="UP000799424"/>
    </source>
</evidence>
<evidence type="ECO:0000256" key="3">
    <source>
        <dbReference type="ARBA" id="ARBA00022989"/>
    </source>
</evidence>
<keyword evidence="10" id="KW-1185">Reference proteome</keyword>
<feature type="transmembrane region" description="Helical" evidence="7">
    <location>
        <begin position="51"/>
        <end position="76"/>
    </location>
</feature>